<name>A0ABU1VZR2_9GAMM</name>
<evidence type="ECO:0000256" key="4">
    <source>
        <dbReference type="ARBA" id="ARBA00023163"/>
    </source>
</evidence>
<dbReference type="InterPro" id="IPR005650">
    <property type="entry name" value="BlaI_family"/>
</dbReference>
<dbReference type="Pfam" id="PF03965">
    <property type="entry name" value="Penicillinase_R"/>
    <property type="match status" value="1"/>
</dbReference>
<evidence type="ECO:0000313" key="6">
    <source>
        <dbReference type="Proteomes" id="UP001257909"/>
    </source>
</evidence>
<evidence type="ECO:0000256" key="1">
    <source>
        <dbReference type="ARBA" id="ARBA00011046"/>
    </source>
</evidence>
<dbReference type="RefSeq" id="WP_310277517.1">
    <property type="nucleotide sequence ID" value="NZ_JAVDWR010000005.1"/>
</dbReference>
<sequence length="139" mass="15385">MINALIFMHQPTAPELEILKLLWLKQPLTARELHDELESVLGWGYSSTRKTLERMGEKGFVACETLGNKNSYKALLDKMPTLAAFAQDFGRRVFELNGPLPVAMFANSKLVNADEIADLEKLLADLAQQHNASNKSGGA</sequence>
<organism evidence="5 6">
    <name type="scientific">Rheinheimera soli</name>
    <dbReference type="NCBI Taxonomy" id="443616"/>
    <lineage>
        <taxon>Bacteria</taxon>
        <taxon>Pseudomonadati</taxon>
        <taxon>Pseudomonadota</taxon>
        <taxon>Gammaproteobacteria</taxon>
        <taxon>Chromatiales</taxon>
        <taxon>Chromatiaceae</taxon>
        <taxon>Rheinheimera</taxon>
    </lineage>
</organism>
<evidence type="ECO:0000256" key="2">
    <source>
        <dbReference type="ARBA" id="ARBA00023015"/>
    </source>
</evidence>
<evidence type="ECO:0000256" key="3">
    <source>
        <dbReference type="ARBA" id="ARBA00023125"/>
    </source>
</evidence>
<accession>A0ABU1VZR2</accession>
<protein>
    <submittedName>
        <fullName evidence="5">Transcriptional regulator</fullName>
    </submittedName>
</protein>
<keyword evidence="3" id="KW-0238">DNA-binding</keyword>
<proteinExistence type="inferred from homology"/>
<dbReference type="Gene3D" id="1.10.10.10">
    <property type="entry name" value="Winged helix-like DNA-binding domain superfamily/Winged helix DNA-binding domain"/>
    <property type="match status" value="1"/>
</dbReference>
<reference evidence="5 6" key="1">
    <citation type="submission" date="2023-07" db="EMBL/GenBank/DDBJ databases">
        <title>Sorghum-associated microbial communities from plants grown in Nebraska, USA.</title>
        <authorList>
            <person name="Schachtman D."/>
        </authorList>
    </citation>
    <scope>NUCLEOTIDE SEQUENCE [LARGE SCALE GENOMIC DNA]</scope>
    <source>
        <strain evidence="5 6">4138</strain>
    </source>
</reference>
<dbReference type="InterPro" id="IPR036390">
    <property type="entry name" value="WH_DNA-bd_sf"/>
</dbReference>
<comment type="similarity">
    <text evidence="1">Belongs to the BlaI transcriptional regulatory family.</text>
</comment>
<dbReference type="SUPFAM" id="SSF46785">
    <property type="entry name" value="Winged helix' DNA-binding domain"/>
    <property type="match status" value="1"/>
</dbReference>
<keyword evidence="6" id="KW-1185">Reference proteome</keyword>
<dbReference type="InterPro" id="IPR036388">
    <property type="entry name" value="WH-like_DNA-bd_sf"/>
</dbReference>
<keyword evidence="2" id="KW-0805">Transcription regulation</keyword>
<comment type="caution">
    <text evidence="5">The sequence shown here is derived from an EMBL/GenBank/DDBJ whole genome shotgun (WGS) entry which is preliminary data.</text>
</comment>
<keyword evidence="4" id="KW-0804">Transcription</keyword>
<gene>
    <name evidence="5" type="ORF">J2W69_002001</name>
</gene>
<dbReference type="Proteomes" id="UP001257909">
    <property type="component" value="Unassembled WGS sequence"/>
</dbReference>
<dbReference type="EMBL" id="JAVDWR010000005">
    <property type="protein sequence ID" value="MDR7121060.1"/>
    <property type="molecule type" value="Genomic_DNA"/>
</dbReference>
<evidence type="ECO:0000313" key="5">
    <source>
        <dbReference type="EMBL" id="MDR7121060.1"/>
    </source>
</evidence>